<gene>
    <name evidence="1" type="ORF">ACFFX0_09775</name>
</gene>
<organism evidence="1 2">
    <name type="scientific">Citricoccus parietis</name>
    <dbReference type="NCBI Taxonomy" id="592307"/>
    <lineage>
        <taxon>Bacteria</taxon>
        <taxon>Bacillati</taxon>
        <taxon>Actinomycetota</taxon>
        <taxon>Actinomycetes</taxon>
        <taxon>Micrococcales</taxon>
        <taxon>Micrococcaceae</taxon>
        <taxon>Citricoccus</taxon>
    </lineage>
</organism>
<comment type="caution">
    <text evidence="1">The sequence shown here is derived from an EMBL/GenBank/DDBJ whole genome shotgun (WGS) entry which is preliminary data.</text>
</comment>
<dbReference type="Proteomes" id="UP001589575">
    <property type="component" value="Unassembled WGS sequence"/>
</dbReference>
<protein>
    <submittedName>
        <fullName evidence="1">Uncharacterized protein</fullName>
    </submittedName>
</protein>
<dbReference type="EMBL" id="JBHMFI010000001">
    <property type="protein sequence ID" value="MFB9071473.1"/>
    <property type="molecule type" value="Genomic_DNA"/>
</dbReference>
<accession>A0ABV5FZ10</accession>
<evidence type="ECO:0000313" key="2">
    <source>
        <dbReference type="Proteomes" id="UP001589575"/>
    </source>
</evidence>
<keyword evidence="2" id="KW-1185">Reference proteome</keyword>
<reference evidence="1 2" key="1">
    <citation type="submission" date="2024-09" db="EMBL/GenBank/DDBJ databases">
        <authorList>
            <person name="Sun Q."/>
            <person name="Mori K."/>
        </authorList>
    </citation>
    <scope>NUCLEOTIDE SEQUENCE [LARGE SCALE GENOMIC DNA]</scope>
    <source>
        <strain evidence="1 2">CCM 7609</strain>
    </source>
</reference>
<sequence>MAGVAGARFMLRGLRMAGDHGHLDRGDLQVELVDDFASLQVDHHELLVLGVRHVGHGVRDLEDGAGLLPLLLLLPRFDGRDLDGDLTGLLVDDVELAVVGQHQGLALRPAGQGAEPVGGAQVHGLQ</sequence>
<name>A0ABV5FZ10_9MICC</name>
<evidence type="ECO:0000313" key="1">
    <source>
        <dbReference type="EMBL" id="MFB9071473.1"/>
    </source>
</evidence>
<proteinExistence type="predicted"/>